<proteinExistence type="inferred from homology"/>
<evidence type="ECO:0000256" key="5">
    <source>
        <dbReference type="ARBA" id="ARBA00022640"/>
    </source>
</evidence>
<keyword evidence="6" id="KW-0808">Transferase</keyword>
<comment type="subcellular location">
    <subcellularLocation>
        <location evidence="1">Membrane</location>
        <topology evidence="1">Multi-pass membrane protein</topology>
    </subcellularLocation>
    <subcellularLocation>
        <location evidence="2">Plastid</location>
        <location evidence="2">Chloroplast</location>
    </subcellularLocation>
</comment>
<dbReference type="GO" id="GO:0008270">
    <property type="term" value="F:zinc ion binding"/>
    <property type="evidence" value="ECO:0007669"/>
    <property type="project" value="UniProtKB-KW"/>
</dbReference>
<keyword evidence="5" id="KW-0934">Plastid</keyword>
<evidence type="ECO:0000256" key="17">
    <source>
        <dbReference type="ARBA" id="ARBA00048889"/>
    </source>
</evidence>
<evidence type="ECO:0000256" key="18">
    <source>
        <dbReference type="PROSITE-ProRule" id="PRU00134"/>
    </source>
</evidence>
<name>A0AAW0ACF1_9AGAR</name>
<dbReference type="EMBL" id="JAWWNJ010000076">
    <property type="protein sequence ID" value="KAK7006340.1"/>
    <property type="molecule type" value="Genomic_DNA"/>
</dbReference>
<evidence type="ECO:0000256" key="11">
    <source>
        <dbReference type="ARBA" id="ARBA00022833"/>
    </source>
</evidence>
<dbReference type="Pfam" id="PF01753">
    <property type="entry name" value="zf-MYND"/>
    <property type="match status" value="1"/>
</dbReference>
<evidence type="ECO:0000259" key="19">
    <source>
        <dbReference type="PROSITE" id="PS50865"/>
    </source>
</evidence>
<gene>
    <name evidence="20" type="ORF">R3P38DRAFT_3037924</name>
</gene>
<evidence type="ECO:0000256" key="1">
    <source>
        <dbReference type="ARBA" id="ARBA00004141"/>
    </source>
</evidence>
<keyword evidence="4" id="KW-0150">Chloroplast</keyword>
<evidence type="ECO:0000256" key="8">
    <source>
        <dbReference type="ARBA" id="ARBA00022723"/>
    </source>
</evidence>
<evidence type="ECO:0000256" key="10">
    <source>
        <dbReference type="ARBA" id="ARBA00022777"/>
    </source>
</evidence>
<comment type="pathway">
    <text evidence="15">Cofactor biosynthesis; tocopherol biosynthesis.</text>
</comment>
<dbReference type="AlphaFoldDB" id="A0AAW0ACF1"/>
<evidence type="ECO:0000256" key="9">
    <source>
        <dbReference type="ARBA" id="ARBA00022771"/>
    </source>
</evidence>
<dbReference type="Proteomes" id="UP001362999">
    <property type="component" value="Unassembled WGS sequence"/>
</dbReference>
<keyword evidence="13" id="KW-1133">Transmembrane helix</keyword>
<evidence type="ECO:0000256" key="7">
    <source>
        <dbReference type="ARBA" id="ARBA00022692"/>
    </source>
</evidence>
<accession>A0AAW0ACF1</accession>
<comment type="catalytic activity">
    <reaction evidence="17">
        <text>phytol + CTP = phytyl phosphate + CDP + H(+)</text>
        <dbReference type="Rhea" id="RHEA:38055"/>
        <dbReference type="ChEBI" id="CHEBI:15378"/>
        <dbReference type="ChEBI" id="CHEBI:17327"/>
        <dbReference type="ChEBI" id="CHEBI:37563"/>
        <dbReference type="ChEBI" id="CHEBI:58069"/>
        <dbReference type="ChEBI" id="CHEBI:75483"/>
        <dbReference type="EC" id="2.7.1.182"/>
    </reaction>
</comment>
<keyword evidence="10" id="KW-0418">Kinase</keyword>
<keyword evidence="7" id="KW-0812">Transmembrane</keyword>
<evidence type="ECO:0000256" key="6">
    <source>
        <dbReference type="ARBA" id="ARBA00022679"/>
    </source>
</evidence>
<dbReference type="InterPro" id="IPR002893">
    <property type="entry name" value="Znf_MYND"/>
</dbReference>
<comment type="caution">
    <text evidence="20">The sequence shown here is derived from an EMBL/GenBank/DDBJ whole genome shotgun (WGS) entry which is preliminary data.</text>
</comment>
<dbReference type="PANTHER" id="PTHR32523:SF8">
    <property type="entry name" value="DOLICHOL KINASE"/>
    <property type="match status" value="1"/>
</dbReference>
<evidence type="ECO:0000256" key="13">
    <source>
        <dbReference type="ARBA" id="ARBA00022989"/>
    </source>
</evidence>
<feature type="domain" description="MYND-type" evidence="19">
    <location>
        <begin position="436"/>
        <end position="475"/>
    </location>
</feature>
<evidence type="ECO:0000256" key="14">
    <source>
        <dbReference type="ARBA" id="ARBA00023136"/>
    </source>
</evidence>
<comment type="similarity">
    <text evidence="3">Belongs to the polyprenol kinase family.</text>
</comment>
<reference evidence="20 21" key="1">
    <citation type="journal article" date="2024" name="J Genomics">
        <title>Draft genome sequencing and assembly of Favolaschia claudopus CIRM-BRFM 2984 isolated from oak limbs.</title>
        <authorList>
            <person name="Navarro D."/>
            <person name="Drula E."/>
            <person name="Chaduli D."/>
            <person name="Cazenave R."/>
            <person name="Ahrendt S."/>
            <person name="Wang J."/>
            <person name="Lipzen A."/>
            <person name="Daum C."/>
            <person name="Barry K."/>
            <person name="Grigoriev I.V."/>
            <person name="Favel A."/>
            <person name="Rosso M.N."/>
            <person name="Martin F."/>
        </authorList>
    </citation>
    <scope>NUCLEOTIDE SEQUENCE [LARGE SCALE GENOMIC DNA]</scope>
    <source>
        <strain evidence="20 21">CIRM-BRFM 2984</strain>
    </source>
</reference>
<dbReference type="PANTHER" id="PTHR32523">
    <property type="entry name" value="PHYTOL KINASE 1, CHLOROPLASTIC"/>
    <property type="match status" value="1"/>
</dbReference>
<evidence type="ECO:0000256" key="16">
    <source>
        <dbReference type="ARBA" id="ARBA00039024"/>
    </source>
</evidence>
<sequence length="648" mass="72658">MHPALHPDSLKALPISIRRLAVLACKDGCTIENVARVRDAFVNHAQDLSPSQRNGLLPVLFHNLSPQPIPSPEQLEAIDSVTSDAILRATICLDTTRFLHTIPQSAGIDLWPRVWAWSHFIATYREFLPEPPSQPHFETYFIVLVGQFRAHEETWALISRTPGFRAFLAEIWKILPSVEEPQREFIGRDIGNFLKGLRAREAATIEELIDGAGGTVTDLAQVVIEHMKLVAERPSPGKVSGSHTADMACLMFFIQEVDQHPGDDDSAWFLLPFSPLFKAFLRQDGLVTLLTVMQTLIQSDHSSGTDEAFGLASCLLTVTRILVAPIGVLFLSHAVSGGLLEVIVLGATLRYSRIILQQLRLLLRLTLPYMVFHGNIIALEHFLPPVLNNIASAETFRHCPLFSDWENYRKVAEQRIAVLHTWTMENPQRACNNIECASVDLKTSFKRCSGCRSSYYCSPECQSADWSMGRHRTACRSYGTLTLHEGPAKTTFTRRERDYLRAMLHHDYTIHVRKIYAEQIEFIAANPACSALLTVFDYTCRESSAVWINIHSATASTLATELRESSRDEYDDLLRRAQRSGGAMQLHVLRVVDGSNFVSFVIPLRCDTMVWDEVCALSSSVDKIDNADGQPTERFQSLIEVALKGIHV</sequence>
<dbReference type="GO" id="GO:0010276">
    <property type="term" value="F:phytol kinase activity"/>
    <property type="evidence" value="ECO:0007669"/>
    <property type="project" value="UniProtKB-EC"/>
</dbReference>
<dbReference type="Gene3D" id="6.10.140.2220">
    <property type="match status" value="1"/>
</dbReference>
<organism evidence="20 21">
    <name type="scientific">Favolaschia claudopus</name>
    <dbReference type="NCBI Taxonomy" id="2862362"/>
    <lineage>
        <taxon>Eukaryota</taxon>
        <taxon>Fungi</taxon>
        <taxon>Dikarya</taxon>
        <taxon>Basidiomycota</taxon>
        <taxon>Agaricomycotina</taxon>
        <taxon>Agaricomycetes</taxon>
        <taxon>Agaricomycetidae</taxon>
        <taxon>Agaricales</taxon>
        <taxon>Marasmiineae</taxon>
        <taxon>Mycenaceae</taxon>
        <taxon>Favolaschia</taxon>
    </lineage>
</organism>
<keyword evidence="14" id="KW-0472">Membrane</keyword>
<keyword evidence="12" id="KW-0809">Transit peptide</keyword>
<dbReference type="PROSITE" id="PS50865">
    <property type="entry name" value="ZF_MYND_2"/>
    <property type="match status" value="1"/>
</dbReference>
<dbReference type="SUPFAM" id="SSF144232">
    <property type="entry name" value="HIT/MYND zinc finger-like"/>
    <property type="match status" value="1"/>
</dbReference>
<evidence type="ECO:0000256" key="4">
    <source>
        <dbReference type="ARBA" id="ARBA00022528"/>
    </source>
</evidence>
<dbReference type="GO" id="GO:0016020">
    <property type="term" value="C:membrane"/>
    <property type="evidence" value="ECO:0007669"/>
    <property type="project" value="UniProtKB-SubCell"/>
</dbReference>
<evidence type="ECO:0000256" key="3">
    <source>
        <dbReference type="ARBA" id="ARBA00010794"/>
    </source>
</evidence>
<evidence type="ECO:0000256" key="12">
    <source>
        <dbReference type="ARBA" id="ARBA00022946"/>
    </source>
</evidence>
<evidence type="ECO:0000313" key="21">
    <source>
        <dbReference type="Proteomes" id="UP001362999"/>
    </source>
</evidence>
<evidence type="ECO:0000256" key="2">
    <source>
        <dbReference type="ARBA" id="ARBA00004229"/>
    </source>
</evidence>
<evidence type="ECO:0000313" key="20">
    <source>
        <dbReference type="EMBL" id="KAK7006340.1"/>
    </source>
</evidence>
<dbReference type="InterPro" id="IPR039606">
    <property type="entry name" value="Phytol/farnesol_kinase"/>
</dbReference>
<keyword evidence="8" id="KW-0479">Metal-binding</keyword>
<keyword evidence="9 18" id="KW-0863">Zinc-finger</keyword>
<dbReference type="EC" id="2.7.1.182" evidence="16"/>
<protein>
    <recommendedName>
        <fullName evidence="16">phytol kinase</fullName>
        <ecNumber evidence="16">2.7.1.182</ecNumber>
    </recommendedName>
</protein>
<keyword evidence="11" id="KW-0862">Zinc</keyword>
<keyword evidence="21" id="KW-1185">Reference proteome</keyword>
<evidence type="ECO:0000256" key="15">
    <source>
        <dbReference type="ARBA" id="ARBA00024015"/>
    </source>
</evidence>